<protein>
    <recommendedName>
        <fullName evidence="13">Small ribosomal subunit protein uS10</fullName>
    </recommendedName>
    <alternativeName>
        <fullName evidence="14">40S ribosomal protein S20</fullName>
    </alternativeName>
</protein>
<keyword evidence="5" id="KW-0597">Phosphoprotein</keyword>
<gene>
    <name evidence="19" type="ORF">CCH79_00016035</name>
</gene>
<evidence type="ECO:0000256" key="3">
    <source>
        <dbReference type="ARBA" id="ARBA00011542"/>
    </source>
</evidence>
<feature type="domain" description="Kinesin motor" evidence="18">
    <location>
        <begin position="192"/>
        <end position="497"/>
    </location>
</feature>
<feature type="region of interest" description="Disordered" evidence="17">
    <location>
        <begin position="737"/>
        <end position="779"/>
    </location>
</feature>
<evidence type="ECO:0000256" key="11">
    <source>
        <dbReference type="ARBA" id="ARBA00023212"/>
    </source>
</evidence>
<dbReference type="PANTHER" id="PTHR47970">
    <property type="entry name" value="KINESIN-LIKE PROTEIN KIF11"/>
    <property type="match status" value="1"/>
</dbReference>
<dbReference type="HAMAP" id="MF_00508">
    <property type="entry name" value="Ribosomal_uS10"/>
    <property type="match status" value="1"/>
</dbReference>
<dbReference type="InterPro" id="IPR018268">
    <property type="entry name" value="Ribosomal_uS10_CS"/>
</dbReference>
<dbReference type="GO" id="GO:0005876">
    <property type="term" value="C:spindle microtubule"/>
    <property type="evidence" value="ECO:0007669"/>
    <property type="project" value="TreeGrafter"/>
</dbReference>
<dbReference type="STRING" id="33528.ENSGAFP00000029189"/>
<dbReference type="GO" id="GO:0003723">
    <property type="term" value="F:RNA binding"/>
    <property type="evidence" value="ECO:0007669"/>
    <property type="project" value="InterPro"/>
</dbReference>
<evidence type="ECO:0000256" key="9">
    <source>
        <dbReference type="ARBA" id="ARBA00023054"/>
    </source>
</evidence>
<dbReference type="GO" id="GO:0051231">
    <property type="term" value="P:spindle elongation"/>
    <property type="evidence" value="ECO:0007669"/>
    <property type="project" value="TreeGrafter"/>
</dbReference>
<evidence type="ECO:0000256" key="1">
    <source>
        <dbReference type="ARBA" id="ARBA00004186"/>
    </source>
</evidence>
<evidence type="ECO:0000256" key="16">
    <source>
        <dbReference type="PROSITE-ProRule" id="PRU00283"/>
    </source>
</evidence>
<evidence type="ECO:0000256" key="10">
    <source>
        <dbReference type="ARBA" id="ARBA00023175"/>
    </source>
</evidence>
<accession>A0A315VRQ2</accession>
<dbReference type="SUPFAM" id="SSF52540">
    <property type="entry name" value="P-loop containing nucleoside triphosphate hydrolases"/>
    <property type="match status" value="1"/>
</dbReference>
<reference evidence="19 20" key="1">
    <citation type="journal article" date="2018" name="G3 (Bethesda)">
        <title>A High-Quality Reference Genome for the Invasive Mosquitofish Gambusia affinis Using a Chicago Library.</title>
        <authorList>
            <person name="Hoffberg S.L."/>
            <person name="Troendle N.J."/>
            <person name="Glenn T.C."/>
            <person name="Mahmud O."/>
            <person name="Louha S."/>
            <person name="Chalopin D."/>
            <person name="Bennetzen J.L."/>
            <person name="Mauricio R."/>
        </authorList>
    </citation>
    <scope>NUCLEOTIDE SEQUENCE [LARGE SCALE GENOMIC DNA]</scope>
    <source>
        <strain evidence="19">NE01/NJP1002.9</strain>
        <tissue evidence="19">Muscle</tissue>
    </source>
</reference>
<dbReference type="GO" id="GO:0015935">
    <property type="term" value="C:small ribosomal subunit"/>
    <property type="evidence" value="ECO:0007669"/>
    <property type="project" value="InterPro"/>
</dbReference>
<comment type="subunit">
    <text evidence="3">Component of the 40S small ribosomal subunit.</text>
</comment>
<dbReference type="FunFam" id="3.30.70.600:FF:000011">
    <property type="entry name" value="Uncharacterized protein"/>
    <property type="match status" value="1"/>
</dbReference>
<dbReference type="SMART" id="SM01403">
    <property type="entry name" value="Ribosomal_S10"/>
    <property type="match status" value="1"/>
</dbReference>
<keyword evidence="9" id="KW-0175">Coiled coil</keyword>
<dbReference type="Proteomes" id="UP000250572">
    <property type="component" value="Unassembled WGS sequence"/>
</dbReference>
<dbReference type="InterPro" id="IPR005729">
    <property type="entry name" value="Ribosomal_uS10_euk/arc"/>
</dbReference>
<dbReference type="InterPro" id="IPR047149">
    <property type="entry name" value="KIF11-like"/>
</dbReference>
<evidence type="ECO:0000256" key="17">
    <source>
        <dbReference type="SAM" id="MobiDB-lite"/>
    </source>
</evidence>
<evidence type="ECO:0000256" key="4">
    <source>
        <dbReference type="ARBA" id="ARBA00022490"/>
    </source>
</evidence>
<dbReference type="GO" id="GO:0072686">
    <property type="term" value="C:mitotic spindle"/>
    <property type="evidence" value="ECO:0007669"/>
    <property type="project" value="TreeGrafter"/>
</dbReference>
<dbReference type="Gene3D" id="3.30.70.600">
    <property type="entry name" value="Ribosomal protein S10 domain"/>
    <property type="match status" value="1"/>
</dbReference>
<dbReference type="InterPro" id="IPR036838">
    <property type="entry name" value="Ribosomal_uS10_dom_sf"/>
</dbReference>
<dbReference type="GO" id="GO:0005524">
    <property type="term" value="F:ATP binding"/>
    <property type="evidence" value="ECO:0007669"/>
    <property type="project" value="UniProtKB-UniRule"/>
</dbReference>
<dbReference type="EMBL" id="NHOQ01001369">
    <property type="protein sequence ID" value="PWA25018.1"/>
    <property type="molecule type" value="Genomic_DNA"/>
</dbReference>
<dbReference type="PROSITE" id="PS50067">
    <property type="entry name" value="KINESIN_MOTOR_2"/>
    <property type="match status" value="1"/>
</dbReference>
<evidence type="ECO:0000256" key="6">
    <source>
        <dbReference type="ARBA" id="ARBA00022741"/>
    </source>
</evidence>
<comment type="similarity">
    <text evidence="2">Belongs to the universal ribosomal protein uS10 family.</text>
</comment>
<keyword evidence="7 16" id="KW-0067">ATP-binding</keyword>
<dbReference type="Pfam" id="PF00338">
    <property type="entry name" value="Ribosomal_S10"/>
    <property type="match status" value="1"/>
</dbReference>
<dbReference type="GO" id="GO:0006412">
    <property type="term" value="P:translation"/>
    <property type="evidence" value="ECO:0007669"/>
    <property type="project" value="InterPro"/>
</dbReference>
<dbReference type="Pfam" id="PF00225">
    <property type="entry name" value="Kinesin"/>
    <property type="match status" value="3"/>
</dbReference>
<dbReference type="GO" id="GO:0003735">
    <property type="term" value="F:structural constituent of ribosome"/>
    <property type="evidence" value="ECO:0007669"/>
    <property type="project" value="InterPro"/>
</dbReference>
<evidence type="ECO:0000256" key="12">
    <source>
        <dbReference type="ARBA" id="ARBA00023274"/>
    </source>
</evidence>
<keyword evidence="12" id="KW-0687">Ribonucleoprotein</keyword>
<evidence type="ECO:0000256" key="2">
    <source>
        <dbReference type="ARBA" id="ARBA00007102"/>
    </source>
</evidence>
<keyword evidence="8" id="KW-0689">Ribosomal protein</keyword>
<dbReference type="PROSITE" id="PS00361">
    <property type="entry name" value="RIBOSOMAL_S10"/>
    <property type="match status" value="1"/>
</dbReference>
<feature type="binding site" evidence="16">
    <location>
        <begin position="294"/>
        <end position="301"/>
    </location>
    <ligand>
        <name>ATP</name>
        <dbReference type="ChEBI" id="CHEBI:30616"/>
    </ligand>
</feature>
<evidence type="ECO:0000256" key="14">
    <source>
        <dbReference type="ARBA" id="ARBA00035450"/>
    </source>
</evidence>
<dbReference type="InterPro" id="IPR001752">
    <property type="entry name" value="Kinesin_motor_dom"/>
</dbReference>
<evidence type="ECO:0000256" key="15">
    <source>
        <dbReference type="ARBA" id="ARBA00045746"/>
    </source>
</evidence>
<evidence type="ECO:0000313" key="19">
    <source>
        <dbReference type="EMBL" id="PWA25018.1"/>
    </source>
</evidence>
<dbReference type="Gene3D" id="3.40.850.10">
    <property type="entry name" value="Kinesin motor domain"/>
    <property type="match status" value="2"/>
</dbReference>
<dbReference type="SMART" id="SM00129">
    <property type="entry name" value="KISc"/>
    <property type="match status" value="1"/>
</dbReference>
<keyword evidence="11" id="KW-0206">Cytoskeleton</keyword>
<dbReference type="PANTHER" id="PTHR47970:SF29">
    <property type="entry name" value="KINESIN FAMILY MEMBER 20B"/>
    <property type="match status" value="1"/>
</dbReference>
<dbReference type="SUPFAM" id="SSF54999">
    <property type="entry name" value="Ribosomal protein S10"/>
    <property type="match status" value="1"/>
</dbReference>
<dbReference type="GO" id="GO:0007018">
    <property type="term" value="P:microtubule-based movement"/>
    <property type="evidence" value="ECO:0007669"/>
    <property type="project" value="InterPro"/>
</dbReference>
<keyword evidence="4" id="KW-0963">Cytoplasm</keyword>
<sequence length="779" mass="88032">MSLSPSKPWCEYRRRRRKGKDPDVKDIRRKQASARPFSCGANHVGSVRSWLTADRLNFFRLSRSGITKMAFKDTGKAPVDTEVAIHRIRITLTSRNVKSLEKVCADLIRGAKEKNLKVKGPVRMPTKTLRITTRKTPCGEGSKTWDRFQMRIHKRLIDLHSPSEIVKQITSISIEPGVEVETVMSSGAEQQMMQIYLRVRPFSKEELSGNEDQVQFRPQDCVVIDDGQTVTLNAPKGSATMKSSEKGVGLSIHKFSFSKVFGPQTTQGELFEDTVRSQVFDFLEGENALIFSYGVTNAGKTFTIQEASGDQFALWVAFFEIYNECVYDLLQPSQSRKRSSLRVCDDGAGNAYVKDLKWINIQNLSEANKLLQFGNKNRSAAATKMNQSSSRRFSLCDLAGSERCNKAKTFGERLKEAGNINNSLLILGKCIGALRSGQADGTKVAYVPFRESKLTKLFQAFFCGKGRAAMIVNINQCASTYDETLHVLKFSAVAKQVVQVIPDKPAELSVPCLVGWDGKPLMRNDALEGHPSENELFEEEDDLDMSLLPQHELLNIIENLRIKFLTERRKNLVQEMEIRKEMGDAMLQQLLESEELRIRQVEELKESYAEKLENTFEMYKDAIKEHAYQNAMSNLEDNYVPLDEFTAEQEKAEMIESNIFAKKTGSLRKCVRIINRLVDLNQTLHHVRDDFLEKSADAEALRKTVDEQSKSMGEVLCQNAEKDKEIASLKAEIEKLSQKSPVQTRTRRGLLANIKEAVSSPRRGASSYSLVKPPRTPKY</sequence>
<dbReference type="GO" id="GO:0090307">
    <property type="term" value="P:mitotic spindle assembly"/>
    <property type="evidence" value="ECO:0007669"/>
    <property type="project" value="TreeGrafter"/>
</dbReference>
<evidence type="ECO:0000256" key="7">
    <source>
        <dbReference type="ARBA" id="ARBA00022840"/>
    </source>
</evidence>
<dbReference type="AlphaFoldDB" id="A0A315VRQ2"/>
<evidence type="ECO:0000256" key="8">
    <source>
        <dbReference type="ARBA" id="ARBA00022980"/>
    </source>
</evidence>
<comment type="similarity">
    <text evidence="16">Belongs to the TRAFAC class myosin-kinesin ATPase superfamily. Kinesin family.</text>
</comment>
<evidence type="ECO:0000256" key="5">
    <source>
        <dbReference type="ARBA" id="ARBA00022553"/>
    </source>
</evidence>
<dbReference type="GO" id="GO:0005829">
    <property type="term" value="C:cytosol"/>
    <property type="evidence" value="ECO:0007669"/>
    <property type="project" value="UniProtKB-ARBA"/>
</dbReference>
<dbReference type="PRINTS" id="PR00380">
    <property type="entry name" value="KINESINHEAVY"/>
</dbReference>
<dbReference type="GO" id="GO:0008574">
    <property type="term" value="F:plus-end-directed microtubule motor activity"/>
    <property type="evidence" value="ECO:0007669"/>
    <property type="project" value="TreeGrafter"/>
</dbReference>
<dbReference type="GO" id="GO:0005634">
    <property type="term" value="C:nucleus"/>
    <property type="evidence" value="ECO:0007669"/>
    <property type="project" value="TreeGrafter"/>
</dbReference>
<evidence type="ECO:0000256" key="13">
    <source>
        <dbReference type="ARBA" id="ARBA00035162"/>
    </source>
</evidence>
<name>A0A315VRQ2_GAMAF</name>
<keyword evidence="10 16" id="KW-0505">Motor protein</keyword>
<dbReference type="GO" id="GO:0008017">
    <property type="term" value="F:microtubule binding"/>
    <property type="evidence" value="ECO:0007669"/>
    <property type="project" value="InterPro"/>
</dbReference>
<keyword evidence="20" id="KW-1185">Reference proteome</keyword>
<organism evidence="19 20">
    <name type="scientific">Gambusia affinis</name>
    <name type="common">Western mosquitofish</name>
    <name type="synonym">Heterandria affinis</name>
    <dbReference type="NCBI Taxonomy" id="33528"/>
    <lineage>
        <taxon>Eukaryota</taxon>
        <taxon>Metazoa</taxon>
        <taxon>Chordata</taxon>
        <taxon>Craniata</taxon>
        <taxon>Vertebrata</taxon>
        <taxon>Euteleostomi</taxon>
        <taxon>Actinopterygii</taxon>
        <taxon>Neopterygii</taxon>
        <taxon>Teleostei</taxon>
        <taxon>Neoteleostei</taxon>
        <taxon>Acanthomorphata</taxon>
        <taxon>Ovalentaria</taxon>
        <taxon>Atherinomorphae</taxon>
        <taxon>Cyprinodontiformes</taxon>
        <taxon>Poeciliidae</taxon>
        <taxon>Poeciliinae</taxon>
        <taxon>Gambusia</taxon>
    </lineage>
</organism>
<evidence type="ECO:0000313" key="20">
    <source>
        <dbReference type="Proteomes" id="UP000250572"/>
    </source>
</evidence>
<dbReference type="InterPro" id="IPR027486">
    <property type="entry name" value="Ribosomal_uS10_dom"/>
</dbReference>
<dbReference type="InterPro" id="IPR036961">
    <property type="entry name" value="Kinesin_motor_dom_sf"/>
</dbReference>
<evidence type="ECO:0000259" key="18">
    <source>
        <dbReference type="PROSITE" id="PS50067"/>
    </source>
</evidence>
<comment type="subcellular location">
    <subcellularLocation>
        <location evidence="1">Cytoplasm</location>
        <location evidence="1">Cytoskeleton</location>
        <location evidence="1">Spindle</location>
    </subcellularLocation>
</comment>
<feature type="region of interest" description="Disordered" evidence="17">
    <location>
        <begin position="1"/>
        <end position="31"/>
    </location>
</feature>
<keyword evidence="6 16" id="KW-0547">Nucleotide-binding</keyword>
<dbReference type="NCBIfam" id="TIGR01046">
    <property type="entry name" value="uS10_euk_arch"/>
    <property type="match status" value="1"/>
</dbReference>
<proteinExistence type="inferred from homology"/>
<dbReference type="InterPro" id="IPR001848">
    <property type="entry name" value="Ribosomal_uS10"/>
</dbReference>
<dbReference type="InterPro" id="IPR027417">
    <property type="entry name" value="P-loop_NTPase"/>
</dbReference>
<comment type="caution">
    <text evidence="19">The sequence shown here is derived from an EMBL/GenBank/DDBJ whole genome shotgun (WGS) entry which is preliminary data.</text>
</comment>
<comment type="function">
    <text evidence="15">Component of the small ribosomal subunit. The ribosome is a large ribonucleoprotein complex responsible for the synthesis of proteins in the cell.</text>
</comment>